<proteinExistence type="predicted"/>
<sequence>MTGAQWRVIALLMAFGNSVRYLVVADGWEDLLNAAVWAVVFVVLAFCRVQERCGLRLPVVLPFGRFQHHVHHCASDHGHTSRTHKCRCGLAYTPLEVAS</sequence>
<accession>A0ABQ3MRT5</accession>
<organism evidence="1 2">
    <name type="scientific">Lentzea cavernae</name>
    <dbReference type="NCBI Taxonomy" id="2020703"/>
    <lineage>
        <taxon>Bacteria</taxon>
        <taxon>Bacillati</taxon>
        <taxon>Actinomycetota</taxon>
        <taxon>Actinomycetes</taxon>
        <taxon>Pseudonocardiales</taxon>
        <taxon>Pseudonocardiaceae</taxon>
        <taxon>Lentzea</taxon>
    </lineage>
</organism>
<protein>
    <submittedName>
        <fullName evidence="1">Uncharacterized protein</fullName>
    </submittedName>
</protein>
<gene>
    <name evidence="1" type="ORF">GCM10017774_78270</name>
</gene>
<keyword evidence="2" id="KW-1185">Reference proteome</keyword>
<reference evidence="2" key="1">
    <citation type="journal article" date="2019" name="Int. J. Syst. Evol. Microbiol.">
        <title>The Global Catalogue of Microorganisms (GCM) 10K type strain sequencing project: providing services to taxonomists for standard genome sequencing and annotation.</title>
        <authorList>
            <consortium name="The Broad Institute Genomics Platform"/>
            <consortium name="The Broad Institute Genome Sequencing Center for Infectious Disease"/>
            <person name="Wu L."/>
            <person name="Ma J."/>
        </authorList>
    </citation>
    <scope>NUCLEOTIDE SEQUENCE [LARGE SCALE GENOMIC DNA]</scope>
    <source>
        <strain evidence="2">CGMCC 4.7367</strain>
    </source>
</reference>
<evidence type="ECO:0000313" key="2">
    <source>
        <dbReference type="Proteomes" id="UP000605568"/>
    </source>
</evidence>
<evidence type="ECO:0000313" key="1">
    <source>
        <dbReference type="EMBL" id="GHH57860.1"/>
    </source>
</evidence>
<dbReference type="Proteomes" id="UP000605568">
    <property type="component" value="Unassembled WGS sequence"/>
</dbReference>
<comment type="caution">
    <text evidence="1">The sequence shown here is derived from an EMBL/GenBank/DDBJ whole genome shotgun (WGS) entry which is preliminary data.</text>
</comment>
<name>A0ABQ3MRT5_9PSEU</name>
<dbReference type="EMBL" id="BNAR01000018">
    <property type="protein sequence ID" value="GHH57860.1"/>
    <property type="molecule type" value="Genomic_DNA"/>
</dbReference>